<keyword evidence="7" id="KW-0687">Ribonucleoprotein</keyword>
<accession>A0A8T2CKR0</accession>
<keyword evidence="11" id="KW-1185">Reference proteome</keyword>
<feature type="compositionally biased region" description="Polar residues" evidence="9">
    <location>
        <begin position="51"/>
        <end position="75"/>
    </location>
</feature>
<comment type="similarity">
    <text evidence="1">Belongs to the universal ribosomal protein uL18 family.</text>
</comment>
<feature type="compositionally biased region" description="Polar residues" evidence="9">
    <location>
        <begin position="101"/>
        <end position="124"/>
    </location>
</feature>
<evidence type="ECO:0000256" key="6">
    <source>
        <dbReference type="ARBA" id="ARBA00023089"/>
    </source>
</evidence>
<dbReference type="InterPro" id="IPR012474">
    <property type="entry name" value="Frigida"/>
</dbReference>
<dbReference type="Pfam" id="PF07899">
    <property type="entry name" value="Frigida"/>
    <property type="match status" value="1"/>
</dbReference>
<feature type="region of interest" description="Disordered" evidence="9">
    <location>
        <begin position="89"/>
        <end position="137"/>
    </location>
</feature>
<feature type="region of interest" description="Disordered" evidence="9">
    <location>
        <begin position="28"/>
        <end position="75"/>
    </location>
</feature>
<comment type="similarity">
    <text evidence="2 8">Belongs to the Frigida family.</text>
</comment>
<dbReference type="InterPro" id="IPR001971">
    <property type="entry name" value="Ribosomal_uS11"/>
</dbReference>
<dbReference type="CDD" id="cd00432">
    <property type="entry name" value="Ribosomal_L18_L5e"/>
    <property type="match status" value="1"/>
</dbReference>
<evidence type="ECO:0000256" key="9">
    <source>
        <dbReference type="SAM" id="MobiDB-lite"/>
    </source>
</evidence>
<keyword evidence="4 8" id="KW-0221">Differentiation</keyword>
<dbReference type="GO" id="GO:0003735">
    <property type="term" value="F:structural constituent of ribosome"/>
    <property type="evidence" value="ECO:0007669"/>
    <property type="project" value="InterPro"/>
</dbReference>
<dbReference type="FunFam" id="3.30.420.80:FF:000014">
    <property type="entry name" value="Probable ribosomal protein S11, mitochondrial"/>
    <property type="match status" value="1"/>
</dbReference>
<sequence length="611" mass="67181">MNGVSRYLRASSLPSLIRSYGGINSVSRFSSQSDGFSGGRFREQGPVPGDSANNSGLPNTGRTGSPLEPNTSTLRTFGDMKAGLLNKGVNGFSAPNAPPTFKSSMRSRLPNSLPDQFSRTNPGLPNTGGSGFSAPSVSSYENFTQSSLLNENPRSGGKSSDLDFVREVIEDEGRRTSGIFSHFHRPNLETNADIIHIKMLRNNTFVTVTDSKGNVKCKATSGSLPDLKGGRKMTNYTADATAENIGRRAKAMGLKSVVVKVNGFTHFGKKKKAIIAFRDGFTNSRSDQNPIVYIEDTTRKAHNEALIDINANLTNDLRERARTLAYDWKPNIGNKPSEALGFLHLVAAFELGSLFSNEELCDYVFLISKYKQATTICRKIGLDRNRIGLLVQKFLDTGRLLVAIKFIYEFEMTGEFEPVSILKTSLKNSREAAKRVCAEGNYSLKAQNEATDKELSALRAVIKVVKEKNIESEFSEEKLEECVKELEDQKAQRKRATKLNSPANPQQPQQQKVDKKRPRVANGSSMEYNMTVPPLSQKQPLLPNPSQSLQVNPYGLLSSMLPGVAVPYGNPLALYGSVPAPAPRPVFYEQQTGYGGYGLPPPQYHLPYYPQ</sequence>
<dbReference type="AlphaFoldDB" id="A0A8T2CKR0"/>
<feature type="region of interest" description="Disordered" evidence="9">
    <location>
        <begin position="491"/>
        <end position="519"/>
    </location>
</feature>
<evidence type="ECO:0000256" key="3">
    <source>
        <dbReference type="ARBA" id="ARBA00022473"/>
    </source>
</evidence>
<dbReference type="OrthoDB" id="1654884at2759"/>
<evidence type="ECO:0000256" key="8">
    <source>
        <dbReference type="RuleBase" id="RU364012"/>
    </source>
</evidence>
<evidence type="ECO:0000256" key="4">
    <source>
        <dbReference type="ARBA" id="ARBA00022782"/>
    </source>
</evidence>
<keyword evidence="3 8" id="KW-0217">Developmental protein</keyword>
<dbReference type="HAMAP" id="MF_01310">
    <property type="entry name" value="Ribosomal_uS11"/>
    <property type="match status" value="1"/>
</dbReference>
<evidence type="ECO:0000256" key="7">
    <source>
        <dbReference type="ARBA" id="ARBA00023274"/>
    </source>
</evidence>
<reference evidence="10 11" key="1">
    <citation type="submission" date="2020-12" db="EMBL/GenBank/DDBJ databases">
        <title>Concerted genomic and epigenomic changes stabilize Arabidopsis allopolyploids.</title>
        <authorList>
            <person name="Chen Z."/>
        </authorList>
    </citation>
    <scope>NUCLEOTIDE SEQUENCE [LARGE SCALE GENOMIC DNA]</scope>
    <source>
        <strain evidence="10">As9502</strain>
        <tissue evidence="10">Leaf</tissue>
    </source>
</reference>
<evidence type="ECO:0000256" key="2">
    <source>
        <dbReference type="ARBA" id="ARBA00008956"/>
    </source>
</evidence>
<dbReference type="Pfam" id="PF00411">
    <property type="entry name" value="Ribosomal_S11"/>
    <property type="match status" value="1"/>
</dbReference>
<dbReference type="GO" id="GO:0006412">
    <property type="term" value="P:translation"/>
    <property type="evidence" value="ECO:0007669"/>
    <property type="project" value="InterPro"/>
</dbReference>
<dbReference type="PANTHER" id="PTHR31791:SF47">
    <property type="entry name" value="INACTIVE FRIGIDA-LIKE PROTEIN 2"/>
    <property type="match status" value="1"/>
</dbReference>
<keyword evidence="6 8" id="KW-0287">Flowering</keyword>
<keyword evidence="5 10" id="KW-0689">Ribosomal protein</keyword>
<dbReference type="GO" id="GO:0030154">
    <property type="term" value="P:cell differentiation"/>
    <property type="evidence" value="ECO:0007669"/>
    <property type="project" value="UniProtKB-KW"/>
</dbReference>
<dbReference type="GO" id="GO:1990904">
    <property type="term" value="C:ribonucleoprotein complex"/>
    <property type="evidence" value="ECO:0007669"/>
    <property type="project" value="UniProtKB-KW"/>
</dbReference>
<comment type="caution">
    <text evidence="10">The sequence shown here is derived from an EMBL/GenBank/DDBJ whole genome shotgun (WGS) entry which is preliminary data.</text>
</comment>
<organism evidence="10 11">
    <name type="scientific">Arabidopsis suecica</name>
    <name type="common">Swedish thale-cress</name>
    <name type="synonym">Cardaminopsis suecica</name>
    <dbReference type="NCBI Taxonomy" id="45249"/>
    <lineage>
        <taxon>Eukaryota</taxon>
        <taxon>Viridiplantae</taxon>
        <taxon>Streptophyta</taxon>
        <taxon>Embryophyta</taxon>
        <taxon>Tracheophyta</taxon>
        <taxon>Spermatophyta</taxon>
        <taxon>Magnoliopsida</taxon>
        <taxon>eudicotyledons</taxon>
        <taxon>Gunneridae</taxon>
        <taxon>Pentapetalae</taxon>
        <taxon>rosids</taxon>
        <taxon>malvids</taxon>
        <taxon>Brassicales</taxon>
        <taxon>Brassicaceae</taxon>
        <taxon>Camelineae</taxon>
        <taxon>Arabidopsis</taxon>
    </lineage>
</organism>
<evidence type="ECO:0000256" key="5">
    <source>
        <dbReference type="ARBA" id="ARBA00022980"/>
    </source>
</evidence>
<dbReference type="GO" id="GO:0005840">
    <property type="term" value="C:ribosome"/>
    <property type="evidence" value="ECO:0007669"/>
    <property type="project" value="UniProtKB-KW"/>
</dbReference>
<dbReference type="InterPro" id="IPR057268">
    <property type="entry name" value="Ribosomal_L18"/>
</dbReference>
<dbReference type="GO" id="GO:0009908">
    <property type="term" value="P:flower development"/>
    <property type="evidence" value="ECO:0007669"/>
    <property type="project" value="UniProtKB-KW"/>
</dbReference>
<evidence type="ECO:0000256" key="1">
    <source>
        <dbReference type="ARBA" id="ARBA00007116"/>
    </source>
</evidence>
<dbReference type="EMBL" id="JAEFBJ010000006">
    <property type="protein sequence ID" value="KAG7598926.1"/>
    <property type="molecule type" value="Genomic_DNA"/>
</dbReference>
<evidence type="ECO:0000313" key="10">
    <source>
        <dbReference type="EMBL" id="KAG7598926.1"/>
    </source>
</evidence>
<name>A0A8T2CKR0_ARASU</name>
<evidence type="ECO:0000313" key="11">
    <source>
        <dbReference type="Proteomes" id="UP000694251"/>
    </source>
</evidence>
<dbReference type="PANTHER" id="PTHR31791">
    <property type="entry name" value="FRIGIDA-LIKE PROTEIN 3-RELATED"/>
    <property type="match status" value="1"/>
</dbReference>
<protein>
    <recommendedName>
        <fullName evidence="8">FRIGIDA-like protein</fullName>
    </recommendedName>
</protein>
<dbReference type="Proteomes" id="UP000694251">
    <property type="component" value="Chromosome 6"/>
</dbReference>
<gene>
    <name evidence="10" type="ORF">ISN44_As06g031340</name>
</gene>
<proteinExistence type="inferred from homology"/>